<gene>
    <name evidence="1" type="ORF">AF72_04260</name>
    <name evidence="2" type="ORF">LPH55_08655</name>
</gene>
<dbReference type="EMBL" id="JDSQ01000005">
    <property type="protein sequence ID" value="EWS78791.1"/>
    <property type="molecule type" value="Genomic_DNA"/>
</dbReference>
<dbReference type="KEGG" id="xtw:AB672_03830"/>
<sequence>MNEPNFEAIGRYQHARQHMATLSWQRNDVLKQLSRFCERCVNTTRSTTISKLNVAALHTHLEAVRDADAALMAAVAECNRWAVEAKALPIRIESHPT</sequence>
<organism evidence="1 3">
    <name type="scientific">Xylella taiwanensis</name>
    <dbReference type="NCBI Taxonomy" id="1444770"/>
    <lineage>
        <taxon>Bacteria</taxon>
        <taxon>Pseudomonadati</taxon>
        <taxon>Pseudomonadota</taxon>
        <taxon>Gammaproteobacteria</taxon>
        <taxon>Lysobacterales</taxon>
        <taxon>Lysobacteraceae</taxon>
        <taxon>Xylella</taxon>
    </lineage>
</organism>
<dbReference type="Proteomes" id="UP000020406">
    <property type="component" value="Unassembled WGS sequence"/>
</dbReference>
<reference evidence="1 3" key="1">
    <citation type="journal article" date="2014" name="Genome Announc.">
        <title>Draft Genome Sequence of Xylella fastidiosa Pear Leaf Scorch Strain in Taiwan.</title>
        <authorList>
            <person name="Su C.C."/>
            <person name="Deng W.L."/>
            <person name="Jan F.J."/>
            <person name="Chang C.J."/>
            <person name="Huang H."/>
            <person name="Chen J."/>
        </authorList>
    </citation>
    <scope>NUCLEOTIDE SEQUENCE [LARGE SCALE GENOMIC DNA]</scope>
    <source>
        <strain evidence="1 3">PLS229</strain>
    </source>
</reference>
<reference evidence="2" key="2">
    <citation type="submission" date="2021-11" db="EMBL/GenBank/DDBJ databases">
        <title>Genome sequence of Xylella taiwanensis PLS432.</title>
        <authorList>
            <person name="Weng L.-W."/>
            <person name="Su C.-C."/>
            <person name="Tsai C.-W."/>
            <person name="Kuo C.-H."/>
        </authorList>
    </citation>
    <scope>NUCLEOTIDE SEQUENCE</scope>
    <source>
        <strain evidence="2">PLS432</strain>
    </source>
</reference>
<dbReference type="GeneID" id="68900415"/>
<proteinExistence type="predicted"/>
<dbReference type="AlphaFoldDB" id="Z9JLT4"/>
<dbReference type="PATRIC" id="fig|1444770.3.peg.1032"/>
<evidence type="ECO:0000313" key="3">
    <source>
        <dbReference type="Proteomes" id="UP000020406"/>
    </source>
</evidence>
<protein>
    <submittedName>
        <fullName evidence="1">Uncharacterized protein</fullName>
    </submittedName>
</protein>
<evidence type="ECO:0000313" key="2">
    <source>
        <dbReference type="EMBL" id="MCD8473524.1"/>
    </source>
</evidence>
<dbReference type="STRING" id="1444770.AF72_04260"/>
<dbReference type="Proteomes" id="UP001430701">
    <property type="component" value="Unassembled WGS sequence"/>
</dbReference>
<accession>Z9JLT4</accession>
<dbReference type="RefSeq" id="WP_038270685.1">
    <property type="nucleotide sequence ID" value="NZ_CP053627.1"/>
</dbReference>
<name>Z9JLT4_9GAMM</name>
<dbReference type="EMBL" id="JAJPPU010000002">
    <property type="protein sequence ID" value="MCD8473524.1"/>
    <property type="molecule type" value="Genomic_DNA"/>
</dbReference>
<keyword evidence="4" id="KW-1185">Reference proteome</keyword>
<comment type="caution">
    <text evidence="1">The sequence shown here is derived from an EMBL/GenBank/DDBJ whole genome shotgun (WGS) entry which is preliminary data.</text>
</comment>
<evidence type="ECO:0000313" key="4">
    <source>
        <dbReference type="Proteomes" id="UP001430701"/>
    </source>
</evidence>
<evidence type="ECO:0000313" key="1">
    <source>
        <dbReference type="EMBL" id="EWS78791.1"/>
    </source>
</evidence>